<sequence length="118" mass="13076">MTLSPVGSPVGEETKAPLSGSSTGFLELSYEPSPIVSCNPKVSFRDDPIRLNTEYNLEDGLNYSCKNIYGHDFYARARKETLNNKVGSVVVARDHADIVGTSRMVCGRKYREYPCPHC</sequence>
<dbReference type="Proteomes" id="UP001153365">
    <property type="component" value="Unassembled WGS sequence"/>
</dbReference>
<protein>
    <submittedName>
        <fullName evidence="2">Uncharacterized protein</fullName>
    </submittedName>
</protein>
<evidence type="ECO:0000256" key="1">
    <source>
        <dbReference type="SAM" id="MobiDB-lite"/>
    </source>
</evidence>
<gene>
    <name evidence="2" type="ORF">PPACK8108_LOCUS6268</name>
</gene>
<proteinExistence type="predicted"/>
<keyword evidence="3" id="KW-1185">Reference proteome</keyword>
<feature type="region of interest" description="Disordered" evidence="1">
    <location>
        <begin position="1"/>
        <end position="22"/>
    </location>
</feature>
<evidence type="ECO:0000313" key="2">
    <source>
        <dbReference type="EMBL" id="CAH7671491.1"/>
    </source>
</evidence>
<dbReference type="AlphaFoldDB" id="A0AAV0ATE4"/>
<dbReference type="EMBL" id="CALTRL010001201">
    <property type="protein sequence ID" value="CAH7671491.1"/>
    <property type="molecule type" value="Genomic_DNA"/>
</dbReference>
<organism evidence="2 3">
    <name type="scientific">Phakopsora pachyrhizi</name>
    <name type="common">Asian soybean rust disease fungus</name>
    <dbReference type="NCBI Taxonomy" id="170000"/>
    <lineage>
        <taxon>Eukaryota</taxon>
        <taxon>Fungi</taxon>
        <taxon>Dikarya</taxon>
        <taxon>Basidiomycota</taxon>
        <taxon>Pucciniomycotina</taxon>
        <taxon>Pucciniomycetes</taxon>
        <taxon>Pucciniales</taxon>
        <taxon>Phakopsoraceae</taxon>
        <taxon>Phakopsora</taxon>
    </lineage>
</organism>
<reference evidence="2" key="1">
    <citation type="submission" date="2022-06" db="EMBL/GenBank/DDBJ databases">
        <authorList>
            <consortium name="SYNGENTA / RWTH Aachen University"/>
        </authorList>
    </citation>
    <scope>NUCLEOTIDE SEQUENCE</scope>
</reference>
<evidence type="ECO:0000313" key="3">
    <source>
        <dbReference type="Proteomes" id="UP001153365"/>
    </source>
</evidence>
<comment type="caution">
    <text evidence="2">The sequence shown here is derived from an EMBL/GenBank/DDBJ whole genome shotgun (WGS) entry which is preliminary data.</text>
</comment>
<name>A0AAV0ATE4_PHAPC</name>
<accession>A0AAV0ATE4</accession>